<sequence length="969" mass="106320">MPGTVADGPTVAMSFANNFWGKDDAGVGPMMDRMHNAKTSCDELKTFYNIRAAIEDEYARKLLALCRKPLGSTEIGSLRASFDTVRGETEAIAKAHAAISTQMKRELEEPLVAFAGGSKERRKIIQNGIERLLKTKIQQTHVVNKTRDRYEQDCLRIKGYLAQGHMVMGQEERKNKAKLEKTQIQLASSSSEYEAAIKILEETTGRWNKEWKSACDKFQDLEEERLDFTKSSLWTYANIASTVCVSDDASCEKIRLSLEDCEVEKDIINFIKERGTGQDIPDPPKFINFCRGGIDDTSSEASEEEGYSVAQFQRTINPAYRSSSPQPSAYDSSMDPDAEIAAKINRPATPSSRETTATPQKPPPEPRQQPYPQPMPQSMPPVVQQPVQQQQPPPAQPVQPMQPPPMQQPAPLDLRRGGYLPPNYDPNEHGEIGTVPHNAYPTDGMTMFCRTGPPSERSSGTNSAYRPSSRDSQSEVSNPTSMSSQEPTSARQSPTKPTNGVPLPGMDKQVQKKRSAFFSNSPFRRKSRHDKDRQSGPSQAPSRSTYAPAKQASPIKAPQPQQPVSIPDPGRVSGSPEPVDPRANFQLNVGNNVFDVESPDKVTKKGAQASKKAEEQDPIARALADLKGAGKQSASRVSADRYHGITTPVPPAANNPTVTPGSVATPPPAYNDASMKRLDAPQPAFTAAQMQKTTQRFTGQTQNMLRGTSQAPRRNSGQTQEAPRAKSPARSASPQVNPPRVDTRMGQYSRAASPSPSTYQSNSMKNRYAQSPTVSTPPQRPVDATPRSRRGSVATTMPRAVSPQPQYRQSPTTAASRAVSPQPQFRQPPRAVSPQPQFRQQARPSSAGGMELQLSSPSDMYSGGHDGSRRDSGRPMSYYGDSASVRSRSRSRSMAVADPGRQFSRDGRPILHFARAMYSYTAAIPEELGFSKGDVLSVIRLQDDGWWEAEITTTRSRTGLVPSNYLQII</sequence>
<dbReference type="GO" id="GO:0009898">
    <property type="term" value="C:cytoplasmic side of plasma membrane"/>
    <property type="evidence" value="ECO:0007669"/>
    <property type="project" value="TreeGrafter"/>
</dbReference>
<dbReference type="PROSITE" id="PS51741">
    <property type="entry name" value="F_BAR"/>
    <property type="match status" value="1"/>
</dbReference>
<feature type="compositionally biased region" description="Low complexity" evidence="8">
    <location>
        <begin position="380"/>
        <end position="390"/>
    </location>
</feature>
<feature type="compositionally biased region" description="Polar residues" evidence="8">
    <location>
        <begin position="688"/>
        <end position="721"/>
    </location>
</feature>
<feature type="compositionally biased region" description="Pro residues" evidence="8">
    <location>
        <begin position="360"/>
        <end position="379"/>
    </location>
</feature>
<dbReference type="OrthoDB" id="27823at2759"/>
<evidence type="ECO:0000256" key="3">
    <source>
        <dbReference type="ARBA" id="ARBA00022490"/>
    </source>
</evidence>
<dbReference type="SUPFAM" id="SSF50044">
    <property type="entry name" value="SH3-domain"/>
    <property type="match status" value="1"/>
</dbReference>
<evidence type="ECO:0000259" key="10">
    <source>
        <dbReference type="PROSITE" id="PS51741"/>
    </source>
</evidence>
<dbReference type="GO" id="GO:0120104">
    <property type="term" value="C:mitotic actomyosin contractile ring, proximal layer"/>
    <property type="evidence" value="ECO:0007669"/>
    <property type="project" value="UniProtKB-ARBA"/>
</dbReference>
<gene>
    <name evidence="11" type="ORF">BP01DRAFT_323352</name>
</gene>
<dbReference type="Gene3D" id="1.20.1270.60">
    <property type="entry name" value="Arfaptin homology (AH) domain/BAR domain"/>
    <property type="match status" value="1"/>
</dbReference>
<feature type="compositionally biased region" description="Polar residues" evidence="8">
    <location>
        <begin position="456"/>
        <end position="467"/>
    </location>
</feature>
<dbReference type="PANTHER" id="PTHR23065">
    <property type="entry name" value="PROLINE-SERINE-THREONINE PHOSPHATASE INTERACTING PROTEIN 1"/>
    <property type="match status" value="1"/>
</dbReference>
<evidence type="ECO:0000259" key="9">
    <source>
        <dbReference type="PROSITE" id="PS50002"/>
    </source>
</evidence>
<evidence type="ECO:0000256" key="8">
    <source>
        <dbReference type="SAM" id="MobiDB-lite"/>
    </source>
</evidence>
<reference evidence="11 12" key="1">
    <citation type="submission" date="2016-12" db="EMBL/GenBank/DDBJ databases">
        <title>The genomes of Aspergillus section Nigri reveals drivers in fungal speciation.</title>
        <authorList>
            <consortium name="DOE Joint Genome Institute"/>
            <person name="Vesth T.C."/>
            <person name="Nybo J."/>
            <person name="Theobald S."/>
            <person name="Brandl J."/>
            <person name="Frisvad J.C."/>
            <person name="Nielsen K.F."/>
            <person name="Lyhne E.K."/>
            <person name="Kogle M.E."/>
            <person name="Kuo A."/>
            <person name="Riley R."/>
            <person name="Clum A."/>
            <person name="Nolan M."/>
            <person name="Lipzen A."/>
            <person name="Salamov A."/>
            <person name="Henrissat B."/>
            <person name="Wiebenga A."/>
            <person name="De Vries R.P."/>
            <person name="Grigoriev I.V."/>
            <person name="Mortensen U.H."/>
            <person name="Andersen M.R."/>
            <person name="Baker S.E."/>
        </authorList>
    </citation>
    <scope>NUCLEOTIDE SEQUENCE [LARGE SCALE GENOMIC DNA]</scope>
    <source>
        <strain evidence="11 12">JOP 1030-1</strain>
    </source>
</reference>
<dbReference type="InterPro" id="IPR031160">
    <property type="entry name" value="F_BAR_dom"/>
</dbReference>
<feature type="compositionally biased region" description="Polar residues" evidence="8">
    <location>
        <begin position="834"/>
        <end position="844"/>
    </location>
</feature>
<protein>
    <submittedName>
        <fullName evidence="11">SH3 protein</fullName>
    </submittedName>
</protein>
<evidence type="ECO:0000256" key="5">
    <source>
        <dbReference type="ARBA" id="ARBA00023212"/>
    </source>
</evidence>
<dbReference type="InterPro" id="IPR001060">
    <property type="entry name" value="FCH_dom"/>
</dbReference>
<evidence type="ECO:0000313" key="12">
    <source>
        <dbReference type="Proteomes" id="UP000248349"/>
    </source>
</evidence>
<dbReference type="SMART" id="SM00055">
    <property type="entry name" value="FCH"/>
    <property type="match status" value="1"/>
</dbReference>
<evidence type="ECO:0000313" key="11">
    <source>
        <dbReference type="EMBL" id="PYH43323.1"/>
    </source>
</evidence>
<keyword evidence="2 6" id="KW-0728">SH3 domain</keyword>
<feature type="compositionally biased region" description="Low complexity" evidence="8">
    <location>
        <begin position="725"/>
        <end position="734"/>
    </location>
</feature>
<evidence type="ECO:0000256" key="4">
    <source>
        <dbReference type="ARBA" id="ARBA00022553"/>
    </source>
</evidence>
<comment type="subcellular location">
    <subcellularLocation>
        <location evidence="1">Cytoplasm</location>
        <location evidence="1">Cytoskeleton</location>
    </subcellularLocation>
</comment>
<keyword evidence="3" id="KW-0963">Cytoplasm</keyword>
<dbReference type="GO" id="GO:1903475">
    <property type="term" value="P:mitotic actomyosin contractile ring assembly"/>
    <property type="evidence" value="ECO:0007669"/>
    <property type="project" value="UniProtKB-ARBA"/>
</dbReference>
<keyword evidence="12" id="KW-1185">Reference proteome</keyword>
<dbReference type="PROSITE" id="PS50002">
    <property type="entry name" value="SH3"/>
    <property type="match status" value="1"/>
</dbReference>
<dbReference type="RefSeq" id="XP_025429305.1">
    <property type="nucleotide sequence ID" value="XM_025572791.1"/>
</dbReference>
<dbReference type="CDD" id="cd00174">
    <property type="entry name" value="SH3"/>
    <property type="match status" value="1"/>
</dbReference>
<evidence type="ECO:0000256" key="2">
    <source>
        <dbReference type="ARBA" id="ARBA00022443"/>
    </source>
</evidence>
<feature type="compositionally biased region" description="Polar residues" evidence="8">
    <location>
        <begin position="535"/>
        <end position="545"/>
    </location>
</feature>
<dbReference type="GO" id="GO:0106006">
    <property type="term" value="F:cytoskeletal protein-membrane anchor activity"/>
    <property type="evidence" value="ECO:0007669"/>
    <property type="project" value="UniProtKB-ARBA"/>
</dbReference>
<feature type="compositionally biased region" description="Polar residues" evidence="8">
    <location>
        <begin position="750"/>
        <end position="777"/>
    </location>
</feature>
<feature type="compositionally biased region" description="Polar residues" evidence="8">
    <location>
        <begin position="803"/>
        <end position="825"/>
    </location>
</feature>
<feature type="region of interest" description="Disordered" evidence="8">
    <location>
        <begin position="344"/>
        <end position="906"/>
    </location>
</feature>
<feature type="compositionally biased region" description="Polar residues" evidence="8">
    <location>
        <begin position="348"/>
        <end position="358"/>
    </location>
</feature>
<keyword evidence="5" id="KW-0206">Cytoskeleton</keyword>
<dbReference type="Proteomes" id="UP000248349">
    <property type="component" value="Unassembled WGS sequence"/>
</dbReference>
<dbReference type="GeneID" id="37074019"/>
<dbReference type="EMBL" id="KZ821244">
    <property type="protein sequence ID" value="PYH43323.1"/>
    <property type="molecule type" value="Genomic_DNA"/>
</dbReference>
<dbReference type="InterPro" id="IPR027267">
    <property type="entry name" value="AH/BAR_dom_sf"/>
</dbReference>
<dbReference type="InterPro" id="IPR001452">
    <property type="entry name" value="SH3_domain"/>
</dbReference>
<dbReference type="CDD" id="cd07651">
    <property type="entry name" value="F-BAR_PombeCdc15_like"/>
    <property type="match status" value="1"/>
</dbReference>
<dbReference type="Pfam" id="PF00018">
    <property type="entry name" value="SH3_1"/>
    <property type="match status" value="1"/>
</dbReference>
<accession>A0A318ZFA5</accession>
<feature type="compositionally biased region" description="Pro residues" evidence="8">
    <location>
        <begin position="391"/>
        <end position="408"/>
    </location>
</feature>
<feature type="domain" description="F-BAR" evidence="10">
    <location>
        <begin position="13"/>
        <end position="266"/>
    </location>
</feature>
<dbReference type="Gene3D" id="2.30.30.40">
    <property type="entry name" value="SH3 Domains"/>
    <property type="match status" value="1"/>
</dbReference>
<evidence type="ECO:0000256" key="6">
    <source>
        <dbReference type="PROSITE-ProRule" id="PRU00192"/>
    </source>
</evidence>
<dbReference type="Pfam" id="PF00611">
    <property type="entry name" value="FCH"/>
    <property type="match status" value="1"/>
</dbReference>
<dbReference type="PRINTS" id="PR00452">
    <property type="entry name" value="SH3DOMAIN"/>
</dbReference>
<keyword evidence="4" id="KW-0597">Phosphoprotein</keyword>
<dbReference type="FunFam" id="1.20.1270.60:FF:000045">
    <property type="entry name" value="Cell division control protein"/>
    <property type="match status" value="1"/>
</dbReference>
<dbReference type="SMART" id="SM00326">
    <property type="entry name" value="SH3"/>
    <property type="match status" value="1"/>
</dbReference>
<evidence type="ECO:0000256" key="1">
    <source>
        <dbReference type="ARBA" id="ARBA00004245"/>
    </source>
</evidence>
<keyword evidence="7" id="KW-0175">Coiled coil</keyword>
<dbReference type="PANTHER" id="PTHR23065:SF7">
    <property type="entry name" value="NOSTRIN, ISOFORM H"/>
    <property type="match status" value="1"/>
</dbReference>
<feature type="compositionally biased region" description="Low complexity" evidence="8">
    <location>
        <begin position="882"/>
        <end position="897"/>
    </location>
</feature>
<dbReference type="GO" id="GO:0005543">
    <property type="term" value="F:phospholipid binding"/>
    <property type="evidence" value="ECO:0007669"/>
    <property type="project" value="UniProtKB-ARBA"/>
</dbReference>
<feature type="compositionally biased region" description="Polar residues" evidence="8">
    <location>
        <begin position="474"/>
        <end position="498"/>
    </location>
</feature>
<feature type="domain" description="SH3" evidence="9">
    <location>
        <begin position="909"/>
        <end position="969"/>
    </location>
</feature>
<dbReference type="AlphaFoldDB" id="A0A318ZFA5"/>
<dbReference type="InterPro" id="IPR036028">
    <property type="entry name" value="SH3-like_dom_sf"/>
</dbReference>
<dbReference type="FunFam" id="2.30.30.40:FF:000164">
    <property type="entry name" value="Cell division control protein"/>
    <property type="match status" value="1"/>
</dbReference>
<organism evidence="11 12">
    <name type="scientific">Aspergillus saccharolyticus JOP 1030-1</name>
    <dbReference type="NCBI Taxonomy" id="1450539"/>
    <lineage>
        <taxon>Eukaryota</taxon>
        <taxon>Fungi</taxon>
        <taxon>Dikarya</taxon>
        <taxon>Ascomycota</taxon>
        <taxon>Pezizomycotina</taxon>
        <taxon>Eurotiomycetes</taxon>
        <taxon>Eurotiomycetidae</taxon>
        <taxon>Eurotiales</taxon>
        <taxon>Aspergillaceae</taxon>
        <taxon>Aspergillus</taxon>
        <taxon>Aspergillus subgen. Circumdati</taxon>
    </lineage>
</organism>
<name>A0A318ZFA5_9EURO</name>
<evidence type="ECO:0000256" key="7">
    <source>
        <dbReference type="PROSITE-ProRule" id="PRU01077"/>
    </source>
</evidence>
<proteinExistence type="predicted"/>
<dbReference type="SUPFAM" id="SSF103657">
    <property type="entry name" value="BAR/IMD domain-like"/>
    <property type="match status" value="1"/>
</dbReference>
<dbReference type="STRING" id="1450539.A0A318ZFA5"/>